<organism evidence="7 8">
    <name type="scientific">Anthostomella pinea</name>
    <dbReference type="NCBI Taxonomy" id="933095"/>
    <lineage>
        <taxon>Eukaryota</taxon>
        <taxon>Fungi</taxon>
        <taxon>Dikarya</taxon>
        <taxon>Ascomycota</taxon>
        <taxon>Pezizomycotina</taxon>
        <taxon>Sordariomycetes</taxon>
        <taxon>Xylariomycetidae</taxon>
        <taxon>Xylariales</taxon>
        <taxon>Xylariaceae</taxon>
        <taxon>Anthostomella</taxon>
    </lineage>
</organism>
<keyword evidence="8" id="KW-1185">Reference proteome</keyword>
<dbReference type="EMBL" id="CAUWAG010000003">
    <property type="protein sequence ID" value="CAJ2501352.1"/>
    <property type="molecule type" value="Genomic_DNA"/>
</dbReference>
<dbReference type="GO" id="GO:0036503">
    <property type="term" value="P:ERAD pathway"/>
    <property type="evidence" value="ECO:0007669"/>
    <property type="project" value="TreeGrafter"/>
</dbReference>
<dbReference type="InterPro" id="IPR055443">
    <property type="entry name" value="HEAT_ECM29"/>
</dbReference>
<dbReference type="InterPro" id="IPR024372">
    <property type="entry name" value="Ecm29_N"/>
</dbReference>
<dbReference type="PANTHER" id="PTHR23346:SF19">
    <property type="entry name" value="PROTEASOME ADAPTER AND SCAFFOLD PROTEIN ECM29"/>
    <property type="match status" value="1"/>
</dbReference>
<evidence type="ECO:0000313" key="8">
    <source>
        <dbReference type="Proteomes" id="UP001295740"/>
    </source>
</evidence>
<comment type="subcellular location">
    <subcellularLocation>
        <location evidence="1">Cytoplasm</location>
    </subcellularLocation>
</comment>
<dbReference type="GO" id="GO:0005634">
    <property type="term" value="C:nucleus"/>
    <property type="evidence" value="ECO:0007669"/>
    <property type="project" value="TreeGrafter"/>
</dbReference>
<keyword evidence="3" id="KW-0677">Repeat</keyword>
<gene>
    <name evidence="7" type="ORF">KHLLAP_LOCUS1820</name>
</gene>
<dbReference type="Pfam" id="PF24492">
    <property type="entry name" value="HEAT_ECM29"/>
    <property type="match status" value="1"/>
</dbReference>
<dbReference type="GO" id="GO:0060090">
    <property type="term" value="F:molecular adaptor activity"/>
    <property type="evidence" value="ECO:0007669"/>
    <property type="project" value="InterPro"/>
</dbReference>
<evidence type="ECO:0000256" key="3">
    <source>
        <dbReference type="ARBA" id="ARBA00022737"/>
    </source>
</evidence>
<keyword evidence="2" id="KW-0963">Cytoplasm</keyword>
<evidence type="ECO:0000256" key="2">
    <source>
        <dbReference type="ARBA" id="ARBA00022490"/>
    </source>
</evidence>
<protein>
    <submittedName>
        <fullName evidence="7">Uu.00g042050.m01.CDS01</fullName>
    </submittedName>
</protein>
<evidence type="ECO:0000259" key="5">
    <source>
        <dbReference type="Pfam" id="PF13001"/>
    </source>
</evidence>
<sequence>MASSNEGAELRLVSSIRYKLANVSGDEKKLSDALQSQLAPLLERAGSQHKAVRDSAFQAFISVSNFVKPVGVVLPVAALLEQYKRTSSPIVKQLDLNLIKQGVLRLDQARRRELLPVVLRGISKETSPASAAGFFNIFLRLLLEIKIPGRGSTEDLALPEAIGLPDPSDAKYVSSWLGKLFLLRQDLALATEDELDGKLSASPSGLDKGDVAFLRNNNPNAWRPNTPNSLSLPECKMKAISFLASGAFTDEERHLPAIYAAGSTDTRITTIADDVLKRSSVDLENREVIKSLYQAQDTLPAAHRMQVLRILTKSVAACAFKKQVVDAVKHDFDLTLGEDSPVVGLEALRLHKALLAFLTWIARNSTNSSTKDHEMGPNLVLILKDYILKQGWPAPNTRANQSQYQDEQRLRANAYETIGTLARGSNFEHKAKDSLLKWLFDSLVSDPSQDIVVYVESALSSMMGLFKSTDATPNRDLEILLLEYMTLPERQGIRTARHVAARFANNCLPYKNVKARWIDIIAFNGGVSYRRDVLEEGQRGLDPWWATKLHPDDTLVLPDWAEMTEMFFDATPRELGDDDMAVDQTSTYTLFPNERLQAFPLAIRYVKQILFLTVLGESKVEIDWEAQLETRLQNDLTTRSRFRDYFTTLHHRSLLKLLNAAFDGLRDHPDIGSEESVSCLAEILSFSPAEAIIKPISGRTRELLPVIKSNNQKVRQLASKAFGIIAPWSSQAPAYTAQLRQFLESCPDPLASQSAEYQGSLLCLGSYISRASYYGKVTPQDTSDHVQFLYKRFTSALQKTDSGVTTAALDSMAQLWTADLGFPQQDEELEKTVDSLAKLAATGNEKAITALGRLAVPSAADASGDETSPVAKIMNKLFSLFEIKRTEVHFATGEAIAAAIARWDSSAVQLGIDVELVGPAESLGKRALRVNATLDKLINDCKTTKPSLLKASGIWLFCVIQFCSDLPDVQSRLRECQVAFMRLLTARDELVQETASRGLSLVYEKGDESLKGDLVKDLVASFTGNKTQLKVDDETELFDAGALPTGEGKSVTSYKDIINLANEVGDQSLIYKFMALATNAATWTARSAFGRFGLSNILSDAELDPNIYPKLYRYRFDPNSNVRRSMDDIWKAVVKDQTAVMDKHFDDIMNDLLKSILDGKEWRVREASCAAIAELTYGQPFPKYEKYYTDIWRVTLRVLDDQKSSVRSAALKLCMALSKTLVTQLQENNSSGSARAMITQVLPFLLSDKGIENSVDEVKYMSIKTILDAVKNGGDALKPFSPTIIIHFLGLLSTIEPEQINYHYQRVSEDDREEFDRARSNAATRSPMFECIVNCLRFTDEEVMKDLAPQLVATTKSALGLQTKIGCSEVFSTLALRHSILLPPYNAMFMKSMETHVLDRNHEANKAYAKSAAYLLRSASPETRDRFTLRLTNLYFAAEDDARRQKIADAVLAIAKVSPDAFGDLESRLLPFAYLAKHDTDDYVSEEFEEVWKQHAGGSHTVKRFVDEILDFVAKGLDTSKWALQHGAALTIASMITALSSAVGKDGQFSDPHLQKIWPMLDKALSLKTFKGKEKLVTAYPLFVRHGKNFWTTDSTRAAHTKKIAIREAKRNNDEYRPHAFEALAVYSTARDDLDMYAEVVGLVSEYLTPESEAHKLTELERRTTEAALKADLTAYNRQKMQSKPSAVLGEIATTLEGAKQAISIAKDAFFTGATELMKQAASSDSLPSDDSGPLATLWFGLLVADDAGVALESQRMARAKALAAFAKTFKKGVFGPTGEQGVLPGDMQQKLRAMKEAERSIDVQKLLDQVVREVTV</sequence>
<evidence type="ECO:0000259" key="6">
    <source>
        <dbReference type="Pfam" id="PF24492"/>
    </source>
</evidence>
<accession>A0AAI8VB11</accession>
<proteinExistence type="predicted"/>
<dbReference type="InterPro" id="IPR016024">
    <property type="entry name" value="ARM-type_fold"/>
</dbReference>
<dbReference type="GO" id="GO:0043248">
    <property type="term" value="P:proteasome assembly"/>
    <property type="evidence" value="ECO:0007669"/>
    <property type="project" value="InterPro"/>
</dbReference>
<dbReference type="Proteomes" id="UP001295740">
    <property type="component" value="Unassembled WGS sequence"/>
</dbReference>
<dbReference type="GO" id="GO:0000502">
    <property type="term" value="C:proteasome complex"/>
    <property type="evidence" value="ECO:0007669"/>
    <property type="project" value="UniProtKB-KW"/>
</dbReference>
<evidence type="ECO:0000256" key="4">
    <source>
        <dbReference type="ARBA" id="ARBA00022942"/>
    </source>
</evidence>
<reference evidence="7" key="1">
    <citation type="submission" date="2023-10" db="EMBL/GenBank/DDBJ databases">
        <authorList>
            <person name="Hackl T."/>
        </authorList>
    </citation>
    <scope>NUCLEOTIDE SEQUENCE</scope>
</reference>
<name>A0AAI8VB11_9PEZI</name>
<dbReference type="Gene3D" id="1.25.10.10">
    <property type="entry name" value="Leucine-rich Repeat Variant"/>
    <property type="match status" value="3"/>
</dbReference>
<feature type="domain" description="Proteasome adapter and scaffold protein ECM29 HEAT-repeat" evidence="6">
    <location>
        <begin position="1277"/>
        <end position="1436"/>
    </location>
</feature>
<keyword evidence="4" id="KW-0647">Proteasome</keyword>
<evidence type="ECO:0000313" key="7">
    <source>
        <dbReference type="EMBL" id="CAJ2501352.1"/>
    </source>
</evidence>
<dbReference type="PANTHER" id="PTHR23346">
    <property type="entry name" value="TRANSLATIONAL ACTIVATOR GCN1-RELATED"/>
    <property type="match status" value="1"/>
</dbReference>
<dbReference type="InterPro" id="IPR011989">
    <property type="entry name" value="ARM-like"/>
</dbReference>
<comment type="caution">
    <text evidence="7">The sequence shown here is derived from an EMBL/GenBank/DDBJ whole genome shotgun (WGS) entry which is preliminary data.</text>
</comment>
<dbReference type="SUPFAM" id="SSF48371">
    <property type="entry name" value="ARM repeat"/>
    <property type="match status" value="1"/>
</dbReference>
<evidence type="ECO:0000256" key="1">
    <source>
        <dbReference type="ARBA" id="ARBA00004496"/>
    </source>
</evidence>
<dbReference type="GO" id="GO:0005737">
    <property type="term" value="C:cytoplasm"/>
    <property type="evidence" value="ECO:0007669"/>
    <property type="project" value="UniProtKB-SubCell"/>
</dbReference>
<dbReference type="Pfam" id="PF13001">
    <property type="entry name" value="ECM29_N"/>
    <property type="match status" value="1"/>
</dbReference>
<feature type="domain" description="Proteasome component Ecm29 N-terminal" evidence="5">
    <location>
        <begin position="16"/>
        <end position="522"/>
    </location>
</feature>
<dbReference type="Pfam" id="PF23731">
    <property type="entry name" value="ARM_ECM29_C"/>
    <property type="match status" value="1"/>
</dbReference>